<dbReference type="Pfam" id="PF04130">
    <property type="entry name" value="GCP_C_terminal"/>
    <property type="match status" value="1"/>
</dbReference>
<evidence type="ECO:0008006" key="11">
    <source>
        <dbReference type="Google" id="ProtNLM"/>
    </source>
</evidence>
<dbReference type="OrthoDB" id="775571at2759"/>
<dbReference type="GO" id="GO:0051011">
    <property type="term" value="F:microtubule minus-end binding"/>
    <property type="evidence" value="ECO:0007669"/>
    <property type="project" value="TreeGrafter"/>
</dbReference>
<dbReference type="GO" id="GO:0031122">
    <property type="term" value="P:cytoplasmic microtubule organization"/>
    <property type="evidence" value="ECO:0007669"/>
    <property type="project" value="TreeGrafter"/>
</dbReference>
<evidence type="ECO:0000256" key="2">
    <source>
        <dbReference type="ARBA" id="ARBA00010337"/>
    </source>
</evidence>
<keyword evidence="3" id="KW-0963">Cytoplasm</keyword>
<dbReference type="GO" id="GO:0000278">
    <property type="term" value="P:mitotic cell cycle"/>
    <property type="evidence" value="ECO:0007669"/>
    <property type="project" value="TreeGrafter"/>
</dbReference>
<dbReference type="GO" id="GO:0051225">
    <property type="term" value="P:spindle assembly"/>
    <property type="evidence" value="ECO:0007669"/>
    <property type="project" value="TreeGrafter"/>
</dbReference>
<evidence type="ECO:0000259" key="8">
    <source>
        <dbReference type="Pfam" id="PF17681"/>
    </source>
</evidence>
<dbReference type="Proteomes" id="UP000631114">
    <property type="component" value="Unassembled WGS sequence"/>
</dbReference>
<keyword evidence="5" id="KW-0206">Cytoskeleton</keyword>
<gene>
    <name evidence="9" type="ORF">IFM89_006761</name>
</gene>
<dbReference type="PANTHER" id="PTHR19302">
    <property type="entry name" value="GAMMA TUBULIN COMPLEX PROTEIN"/>
    <property type="match status" value="1"/>
</dbReference>
<comment type="similarity">
    <text evidence="2">Belongs to the TUBGCP family.</text>
</comment>
<dbReference type="Gene3D" id="1.20.120.1900">
    <property type="entry name" value="Gamma-tubulin complex, C-terminal domain"/>
    <property type="match status" value="1"/>
</dbReference>
<evidence type="ECO:0000259" key="7">
    <source>
        <dbReference type="Pfam" id="PF04130"/>
    </source>
</evidence>
<evidence type="ECO:0000256" key="3">
    <source>
        <dbReference type="ARBA" id="ARBA00022490"/>
    </source>
</evidence>
<reference evidence="9 10" key="1">
    <citation type="submission" date="2020-10" db="EMBL/GenBank/DDBJ databases">
        <title>The Coptis chinensis genome and diversification of protoberbering-type alkaloids.</title>
        <authorList>
            <person name="Wang B."/>
            <person name="Shu S."/>
            <person name="Song C."/>
            <person name="Liu Y."/>
        </authorList>
    </citation>
    <scope>NUCLEOTIDE SEQUENCE [LARGE SCALE GENOMIC DNA]</scope>
    <source>
        <strain evidence="9">HL-2020</strain>
        <tissue evidence="9">Leaf</tissue>
    </source>
</reference>
<keyword evidence="4" id="KW-0493">Microtubule</keyword>
<dbReference type="Pfam" id="PF17681">
    <property type="entry name" value="GCP_N_terminal"/>
    <property type="match status" value="1"/>
</dbReference>
<dbReference type="GO" id="GO:0051321">
    <property type="term" value="P:meiotic cell cycle"/>
    <property type="evidence" value="ECO:0007669"/>
    <property type="project" value="TreeGrafter"/>
</dbReference>
<organism evidence="9 10">
    <name type="scientific">Coptis chinensis</name>
    <dbReference type="NCBI Taxonomy" id="261450"/>
    <lineage>
        <taxon>Eukaryota</taxon>
        <taxon>Viridiplantae</taxon>
        <taxon>Streptophyta</taxon>
        <taxon>Embryophyta</taxon>
        <taxon>Tracheophyta</taxon>
        <taxon>Spermatophyta</taxon>
        <taxon>Magnoliopsida</taxon>
        <taxon>Ranunculales</taxon>
        <taxon>Ranunculaceae</taxon>
        <taxon>Coptidoideae</taxon>
        <taxon>Coptis</taxon>
    </lineage>
</organism>
<dbReference type="InterPro" id="IPR042241">
    <property type="entry name" value="GCP_C_sf"/>
</dbReference>
<comment type="caution">
    <text evidence="9">The sequence shown here is derived from an EMBL/GenBank/DDBJ whole genome shotgun (WGS) entry which is preliminary data.</text>
</comment>
<dbReference type="InterPro" id="IPR007259">
    <property type="entry name" value="GCP"/>
</dbReference>
<feature type="domain" description="Gamma tubulin complex component C-terminal" evidence="7">
    <location>
        <begin position="946"/>
        <end position="1287"/>
    </location>
</feature>
<sequence>MAVDSNFNSLLQNLKLDEPWLPSKPWESISSESGISRDQKLNSFQRSFYDPSTISVNLRIGFFALQEANLVRLAINALQGVEASLYAIEKLSESFCTDPADRTCHRIPSLWYRSSSTNALGKVLKSIGRSGFVAFLIRKFVDYFRCQTLSVGGTNKEESGRKQGDVEFEGSRSEKPCSLVNQAFAVALEKVLEGFICGLDTLNASVQLRRSSKSADTYGHISSGVGCLTSVVLSEVTFMEVYLHTKDLRTQVEAMGNICMFKNVALAFSTLSLEDLTTEATMGFSNFPKGADLLSYLYYQLRDADPAHQALFKFLFIRSCEPYYGFIKSWIYEARINDPYKEFIVEYVDISPPYSHGGAGFFDAVWLSSIRVREGVSVPCFLENFCLPLIRAGQQLQVLIKLLQLCNCVSTGGITYEDILPCWSGSSSFCWSTMSPLTFNKTEIEEMALMRKNMYRLMREKLHILLARLDRRYQPMTSNVIPFGIEPAVGGGNRDTVNIPISCSMDRGWIIRTAGKGDLDSEAGSHESDTSGAVDDISYQVDPFESSSECSSWSSSGELNETEGPFESLGSSNNTELRYISASEHFKNLLHGQMLPNPSQHQMPSAHHKDTLAKISDEEKELSYISEYCVSENTKLARFSETVFGDYQSVNCWPLGGLLKNPFCDGLVPKGESQSHVTGSSLEVLGRIEEVFMNKVSYFAELFASGESSPQQARGNIQLENGTQASSTSYFLPLSKLNYNCNIFNINPMLTKNCWCDMMDKLGGDHKQSFVSYFDFSSVEDPRMVYREMSIPTPGHGYQSKLQFFLDHSVSSAKGDSNCFGEQNQGKTVVPVDQINSYSVTLPGNRQEETASTNSSGGAEWESSLSYLGKRFKHSIEGRKKSLGSIFNIPLDFIIDKCMLQEILIHSLCTDSSLGIVDRRVIFLNCNRYEYISDFSIMLLEEGFDLQGHLLALRRYYFMEFADWADLFIMSLWHHKWSVAEASQRISEIQGFLDLAVQRSSCEADPYKERLYLYKKGHVVVPLSTPGTGVHAFDFIALGYRVDWPVNIVLTPSALKTYSDIFSFLIQVKLAVFSLTDVWSSMKDLVHLISQSHHCQLDKQEKTIFNILMKMRAEGQNCIVFTLFSVVKCYISAVVIRHQLNHFVSTLQQYVQSQLSDVSWCRFLHSLKHQVKDMFDLESVHMAYLTDSLHICFLSDQTRPVAGIIESILQCALDFRSCFTGVVWEVGFDCRDSSRVLGGLNISQVLAIKAVFVKNLKELYLCYLKSPKHGEFSLSRFWGYLNYNDYYSSIIGSGLVHYAL</sequence>
<dbReference type="EMBL" id="JADFTS010000003">
    <property type="protein sequence ID" value="KAF9613262.1"/>
    <property type="molecule type" value="Genomic_DNA"/>
</dbReference>
<evidence type="ECO:0000256" key="6">
    <source>
        <dbReference type="SAM" id="MobiDB-lite"/>
    </source>
</evidence>
<comment type="subcellular location">
    <subcellularLocation>
        <location evidence="1">Cytoplasm</location>
        <location evidence="1">Cytoskeleton</location>
    </subcellularLocation>
</comment>
<dbReference type="InterPro" id="IPR041470">
    <property type="entry name" value="GCP_N"/>
</dbReference>
<evidence type="ECO:0000256" key="5">
    <source>
        <dbReference type="ARBA" id="ARBA00023212"/>
    </source>
</evidence>
<dbReference type="GO" id="GO:0043015">
    <property type="term" value="F:gamma-tubulin binding"/>
    <property type="evidence" value="ECO:0007669"/>
    <property type="project" value="InterPro"/>
</dbReference>
<evidence type="ECO:0000313" key="10">
    <source>
        <dbReference type="Proteomes" id="UP000631114"/>
    </source>
</evidence>
<dbReference type="InterPro" id="IPR040457">
    <property type="entry name" value="GCP_C"/>
</dbReference>
<accession>A0A835IAL9</accession>
<evidence type="ECO:0000256" key="4">
    <source>
        <dbReference type="ARBA" id="ARBA00022701"/>
    </source>
</evidence>
<dbReference type="GO" id="GO:0000930">
    <property type="term" value="C:gamma-tubulin complex"/>
    <property type="evidence" value="ECO:0007669"/>
    <property type="project" value="TreeGrafter"/>
</dbReference>
<protein>
    <recommendedName>
        <fullName evidence="11">Gamma-tubulin complex component</fullName>
    </recommendedName>
</protein>
<feature type="region of interest" description="Disordered" evidence="6">
    <location>
        <begin position="545"/>
        <end position="570"/>
    </location>
</feature>
<proteinExistence type="inferred from homology"/>
<dbReference type="PANTHER" id="PTHR19302:SF70">
    <property type="entry name" value="GAMMA-TUBULIN COMPLEX COMPONENT 6"/>
    <property type="match status" value="1"/>
</dbReference>
<name>A0A835IAL9_9MAGN</name>
<feature type="region of interest" description="Disordered" evidence="6">
    <location>
        <begin position="517"/>
        <end position="536"/>
    </location>
</feature>
<feature type="compositionally biased region" description="Low complexity" evidence="6">
    <location>
        <begin position="545"/>
        <end position="558"/>
    </location>
</feature>
<dbReference type="GO" id="GO:0007020">
    <property type="term" value="P:microtubule nucleation"/>
    <property type="evidence" value="ECO:0007669"/>
    <property type="project" value="InterPro"/>
</dbReference>
<dbReference type="GO" id="GO:0005874">
    <property type="term" value="C:microtubule"/>
    <property type="evidence" value="ECO:0007669"/>
    <property type="project" value="UniProtKB-KW"/>
</dbReference>
<feature type="domain" description="Gamma tubulin complex component protein N-terminal" evidence="8">
    <location>
        <begin position="74"/>
        <end position="406"/>
    </location>
</feature>
<keyword evidence="10" id="KW-1185">Reference proteome</keyword>
<evidence type="ECO:0000256" key="1">
    <source>
        <dbReference type="ARBA" id="ARBA00004245"/>
    </source>
</evidence>
<feature type="compositionally biased region" description="Basic and acidic residues" evidence="6">
    <location>
        <begin position="517"/>
        <end position="529"/>
    </location>
</feature>
<dbReference type="GO" id="GO:0000922">
    <property type="term" value="C:spindle pole"/>
    <property type="evidence" value="ECO:0007669"/>
    <property type="project" value="InterPro"/>
</dbReference>
<evidence type="ECO:0000313" key="9">
    <source>
        <dbReference type="EMBL" id="KAF9613262.1"/>
    </source>
</evidence>